<sequence>MTAEYQVHGDVAVITLNNPPVNGLGLATRQGIVDALAKAEDDAAVKAVVITGAGKAFSGGADIKEFGTPQSLQDPNLHSVIRTVENYSKPIVAAIHSVCMGGGLELALGCHYRVAAPGCTVALPEVKLGLLPGAGGTQRLPRVIGVEHALNMIATGEAVPSDMLAMIPGQKLFDKLSASAESLPDEALEFARKVADARPLPLVRNLPCKHPQGEAYFQFARNMVKGMAKNLPAPAKCVDAVQAATTSRNFEEGLMTERELFLNLMFTPESRSLRHLFFAERAASKIPDVPSDTPKRDIRKVGVIGAGTMGGGISMNFLNAGIPVTILETRQEALDRGIATIRKNYEAQVKKGKLKTDKYEARMALLSTSLSYDDLKDCDLIIEAVFEDMGVKQQVFSKLDEVARQGAILASNTSTLDLNKIASFTRRPQDVVGMHFFSPANVMKLLEVVRGEQTAKDVLATVMALAKKIKKTAVVSGVCDGFIGNRMIERYSQQAGFLLDEGATPQQVDRAIEKFGFPMGPFRMIDMAGNDIGWAIRKRRAVEQPDMKYSKTADLLCEMGRFGQKTSAGWYDYEAGKRDAQPSAVVNKMIEDYRQQQGITPRKISDDEIVQRLVYSLVNEGAKILEEGIASKSGDIDMVYLTGYGFPLWRGGPMHYAGEVGLFNVVQAMKRFARNPHDDAKAWKPSKLIVDLAAAGKTFE</sequence>
<evidence type="ECO:0000256" key="8">
    <source>
        <dbReference type="ARBA" id="ARBA00023140"/>
    </source>
</evidence>
<organism evidence="15 16">
    <name type="scientific">Diaphorobacter aerolatus</name>
    <dbReference type="NCBI Taxonomy" id="1288495"/>
    <lineage>
        <taxon>Bacteria</taxon>
        <taxon>Pseudomonadati</taxon>
        <taxon>Pseudomonadota</taxon>
        <taxon>Betaproteobacteria</taxon>
        <taxon>Burkholderiales</taxon>
        <taxon>Comamonadaceae</taxon>
        <taxon>Diaphorobacter</taxon>
    </lineage>
</organism>
<keyword evidence="8" id="KW-0576">Peroxisome</keyword>
<evidence type="ECO:0000256" key="9">
    <source>
        <dbReference type="ARBA" id="ARBA00023235"/>
    </source>
</evidence>
<evidence type="ECO:0000256" key="4">
    <source>
        <dbReference type="ARBA" id="ARBA00022963"/>
    </source>
</evidence>
<dbReference type="SUPFAM" id="SSF52096">
    <property type="entry name" value="ClpP/crotonase"/>
    <property type="match status" value="1"/>
</dbReference>
<evidence type="ECO:0000313" key="15">
    <source>
        <dbReference type="EMBL" id="QNP48693.1"/>
    </source>
</evidence>
<dbReference type="GO" id="GO:0070403">
    <property type="term" value="F:NAD+ binding"/>
    <property type="evidence" value="ECO:0007669"/>
    <property type="project" value="InterPro"/>
</dbReference>
<dbReference type="GO" id="GO:0006635">
    <property type="term" value="P:fatty acid beta-oxidation"/>
    <property type="evidence" value="ECO:0007669"/>
    <property type="project" value="UniProtKB-UniPathway"/>
</dbReference>
<dbReference type="SUPFAM" id="SSF51735">
    <property type="entry name" value="NAD(P)-binding Rossmann-fold domains"/>
    <property type="match status" value="1"/>
</dbReference>
<dbReference type="Gene3D" id="3.40.50.720">
    <property type="entry name" value="NAD(P)-binding Rossmann-like Domain"/>
    <property type="match status" value="1"/>
</dbReference>
<dbReference type="RefSeq" id="WP_187724288.1">
    <property type="nucleotide sequence ID" value="NZ_CP060783.1"/>
</dbReference>
<comment type="pathway">
    <text evidence="2">Lipid metabolism; fatty acid beta-oxidation.</text>
</comment>
<dbReference type="CDD" id="cd06558">
    <property type="entry name" value="crotonase-like"/>
    <property type="match status" value="1"/>
</dbReference>
<evidence type="ECO:0000313" key="16">
    <source>
        <dbReference type="Proteomes" id="UP000516028"/>
    </source>
</evidence>
<keyword evidence="6" id="KW-0520">NAD</keyword>
<keyword evidence="5" id="KW-0560">Oxidoreductase</keyword>
<keyword evidence="9 15" id="KW-0413">Isomerase</keyword>
<dbReference type="GO" id="GO:0016853">
    <property type="term" value="F:isomerase activity"/>
    <property type="evidence" value="ECO:0007669"/>
    <property type="project" value="UniProtKB-KW"/>
</dbReference>
<dbReference type="InterPro" id="IPR006108">
    <property type="entry name" value="3HC_DH_C"/>
</dbReference>
<keyword evidence="10" id="KW-0456">Lyase</keyword>
<dbReference type="Pfam" id="PF02737">
    <property type="entry name" value="3HCDH_N"/>
    <property type="match status" value="1"/>
</dbReference>
<gene>
    <name evidence="15" type="ORF">H9K75_23160</name>
</gene>
<dbReference type="FunFam" id="3.40.50.720:FF:000009">
    <property type="entry name" value="Fatty oxidation complex, alpha subunit"/>
    <property type="match status" value="1"/>
</dbReference>
<feature type="domain" description="3-hydroxyacyl-CoA dehydrogenase NAD binding" evidence="14">
    <location>
        <begin position="300"/>
        <end position="476"/>
    </location>
</feature>
<dbReference type="Gene3D" id="3.90.226.10">
    <property type="entry name" value="2-enoyl-CoA Hydratase, Chain A, domain 1"/>
    <property type="match status" value="1"/>
</dbReference>
<feature type="domain" description="3-hydroxyacyl-CoA dehydrogenase C-terminal" evidence="13">
    <location>
        <begin position="609"/>
        <end position="697"/>
    </location>
</feature>
<dbReference type="FunFam" id="1.10.1040.50:FF:000006">
    <property type="entry name" value="Peroxisomal bifunctional enzyme"/>
    <property type="match status" value="1"/>
</dbReference>
<evidence type="ECO:0000256" key="2">
    <source>
        <dbReference type="ARBA" id="ARBA00005005"/>
    </source>
</evidence>
<dbReference type="UniPathway" id="UPA00659"/>
<comment type="subcellular location">
    <subcellularLocation>
        <location evidence="1">Peroxisome</location>
    </subcellularLocation>
</comment>
<evidence type="ECO:0000256" key="11">
    <source>
        <dbReference type="ARBA" id="ARBA00023268"/>
    </source>
</evidence>
<protein>
    <submittedName>
        <fullName evidence="15">Enoyl-CoA hydratase/isomerase family protein</fullName>
    </submittedName>
</protein>
<accession>A0A7H0GK77</accession>
<feature type="domain" description="3-hydroxyacyl-CoA dehydrogenase C-terminal" evidence="13">
    <location>
        <begin position="481"/>
        <end position="573"/>
    </location>
</feature>
<dbReference type="KEGG" id="daer:H9K75_23160"/>
<dbReference type="Gene3D" id="1.10.1040.50">
    <property type="match status" value="1"/>
</dbReference>
<keyword evidence="11" id="KW-0511">Multifunctional enzyme</keyword>
<evidence type="ECO:0000256" key="3">
    <source>
        <dbReference type="ARBA" id="ARBA00022832"/>
    </source>
</evidence>
<evidence type="ECO:0000256" key="1">
    <source>
        <dbReference type="ARBA" id="ARBA00004275"/>
    </source>
</evidence>
<dbReference type="InterPro" id="IPR006176">
    <property type="entry name" value="3-OHacyl-CoA_DH_NAD-bd"/>
</dbReference>
<evidence type="ECO:0000256" key="7">
    <source>
        <dbReference type="ARBA" id="ARBA00023098"/>
    </source>
</evidence>
<comment type="catalytic activity">
    <reaction evidence="12">
        <text>a (3S)-3-hydroxyacyl-CoA + NAD(+) = a 3-oxoacyl-CoA + NADH + H(+)</text>
        <dbReference type="Rhea" id="RHEA:22432"/>
        <dbReference type="ChEBI" id="CHEBI:15378"/>
        <dbReference type="ChEBI" id="CHEBI:57318"/>
        <dbReference type="ChEBI" id="CHEBI:57540"/>
        <dbReference type="ChEBI" id="CHEBI:57945"/>
        <dbReference type="ChEBI" id="CHEBI:90726"/>
        <dbReference type="EC" id="1.1.1.35"/>
    </reaction>
</comment>
<reference evidence="15 16" key="1">
    <citation type="submission" date="2020-08" db="EMBL/GenBank/DDBJ databases">
        <title>Genome sequence of Diaphorobacter aerolatus KACC 16536T.</title>
        <authorList>
            <person name="Hyun D.-W."/>
            <person name="Bae J.-W."/>
        </authorList>
    </citation>
    <scope>NUCLEOTIDE SEQUENCE [LARGE SCALE GENOMIC DNA]</scope>
    <source>
        <strain evidence="15 16">KACC 16536</strain>
    </source>
</reference>
<proteinExistence type="predicted"/>
<dbReference type="AlphaFoldDB" id="A0A7H0GK77"/>
<evidence type="ECO:0000259" key="13">
    <source>
        <dbReference type="Pfam" id="PF00725"/>
    </source>
</evidence>
<keyword evidence="7" id="KW-0443">Lipid metabolism</keyword>
<keyword evidence="4" id="KW-0442">Lipid degradation</keyword>
<evidence type="ECO:0000256" key="6">
    <source>
        <dbReference type="ARBA" id="ARBA00023027"/>
    </source>
</evidence>
<dbReference type="GO" id="GO:0003857">
    <property type="term" value="F:(3S)-3-hydroxyacyl-CoA dehydrogenase (NAD+) activity"/>
    <property type="evidence" value="ECO:0007669"/>
    <property type="project" value="UniProtKB-EC"/>
</dbReference>
<dbReference type="InterPro" id="IPR001753">
    <property type="entry name" value="Enoyl-CoA_hydra/iso"/>
</dbReference>
<dbReference type="Proteomes" id="UP000516028">
    <property type="component" value="Chromosome"/>
</dbReference>
<dbReference type="InterPro" id="IPR008927">
    <property type="entry name" value="6-PGluconate_DH-like_C_sf"/>
</dbReference>
<evidence type="ECO:0000259" key="14">
    <source>
        <dbReference type="Pfam" id="PF02737"/>
    </source>
</evidence>
<dbReference type="EMBL" id="CP060783">
    <property type="protein sequence ID" value="QNP48693.1"/>
    <property type="molecule type" value="Genomic_DNA"/>
</dbReference>
<keyword evidence="3" id="KW-0276">Fatty acid metabolism</keyword>
<dbReference type="GO" id="GO:0004300">
    <property type="term" value="F:enoyl-CoA hydratase activity"/>
    <property type="evidence" value="ECO:0007669"/>
    <property type="project" value="UniProtKB-ARBA"/>
</dbReference>
<evidence type="ECO:0000256" key="12">
    <source>
        <dbReference type="ARBA" id="ARBA00049556"/>
    </source>
</evidence>
<dbReference type="InterPro" id="IPR036291">
    <property type="entry name" value="NAD(P)-bd_dom_sf"/>
</dbReference>
<evidence type="ECO:0000256" key="5">
    <source>
        <dbReference type="ARBA" id="ARBA00023002"/>
    </source>
</evidence>
<keyword evidence="16" id="KW-1185">Reference proteome</keyword>
<dbReference type="PANTHER" id="PTHR23309">
    <property type="entry name" value="3-HYDROXYACYL-COA DEHYROGENASE"/>
    <property type="match status" value="1"/>
</dbReference>
<evidence type="ECO:0000256" key="10">
    <source>
        <dbReference type="ARBA" id="ARBA00023239"/>
    </source>
</evidence>
<dbReference type="Pfam" id="PF00378">
    <property type="entry name" value="ECH_1"/>
    <property type="match status" value="1"/>
</dbReference>
<dbReference type="SUPFAM" id="SSF48179">
    <property type="entry name" value="6-phosphogluconate dehydrogenase C-terminal domain-like"/>
    <property type="match status" value="2"/>
</dbReference>
<dbReference type="InterPro" id="IPR029045">
    <property type="entry name" value="ClpP/crotonase-like_dom_sf"/>
</dbReference>
<dbReference type="Pfam" id="PF00725">
    <property type="entry name" value="3HCDH"/>
    <property type="match status" value="2"/>
</dbReference>
<name>A0A7H0GK77_9BURK</name>